<dbReference type="AlphaFoldDB" id="A0AAD7RRJ9"/>
<organism evidence="1 2">
    <name type="scientific">Aldrovandia affinis</name>
    <dbReference type="NCBI Taxonomy" id="143900"/>
    <lineage>
        <taxon>Eukaryota</taxon>
        <taxon>Metazoa</taxon>
        <taxon>Chordata</taxon>
        <taxon>Craniata</taxon>
        <taxon>Vertebrata</taxon>
        <taxon>Euteleostomi</taxon>
        <taxon>Actinopterygii</taxon>
        <taxon>Neopterygii</taxon>
        <taxon>Teleostei</taxon>
        <taxon>Notacanthiformes</taxon>
        <taxon>Halosauridae</taxon>
        <taxon>Aldrovandia</taxon>
    </lineage>
</organism>
<keyword evidence="2" id="KW-1185">Reference proteome</keyword>
<gene>
    <name evidence="1" type="ORF">AAFF_G00124610</name>
</gene>
<evidence type="ECO:0000313" key="2">
    <source>
        <dbReference type="Proteomes" id="UP001221898"/>
    </source>
</evidence>
<proteinExistence type="predicted"/>
<evidence type="ECO:0000313" key="1">
    <source>
        <dbReference type="EMBL" id="KAJ8389064.1"/>
    </source>
</evidence>
<protein>
    <submittedName>
        <fullName evidence="1">Uncharacterized protein</fullName>
    </submittedName>
</protein>
<dbReference type="Proteomes" id="UP001221898">
    <property type="component" value="Unassembled WGS sequence"/>
</dbReference>
<accession>A0AAD7RRJ9</accession>
<reference evidence="1" key="1">
    <citation type="journal article" date="2023" name="Science">
        <title>Genome structures resolve the early diversification of teleost fishes.</title>
        <authorList>
            <person name="Parey E."/>
            <person name="Louis A."/>
            <person name="Montfort J."/>
            <person name="Bouchez O."/>
            <person name="Roques C."/>
            <person name="Iampietro C."/>
            <person name="Lluch J."/>
            <person name="Castinel A."/>
            <person name="Donnadieu C."/>
            <person name="Desvignes T."/>
            <person name="Floi Bucao C."/>
            <person name="Jouanno E."/>
            <person name="Wen M."/>
            <person name="Mejri S."/>
            <person name="Dirks R."/>
            <person name="Jansen H."/>
            <person name="Henkel C."/>
            <person name="Chen W.J."/>
            <person name="Zahm M."/>
            <person name="Cabau C."/>
            <person name="Klopp C."/>
            <person name="Thompson A.W."/>
            <person name="Robinson-Rechavi M."/>
            <person name="Braasch I."/>
            <person name="Lecointre G."/>
            <person name="Bobe J."/>
            <person name="Postlethwait J.H."/>
            <person name="Berthelot C."/>
            <person name="Roest Crollius H."/>
            <person name="Guiguen Y."/>
        </authorList>
    </citation>
    <scope>NUCLEOTIDE SEQUENCE</scope>
    <source>
        <strain evidence="1">NC1722</strain>
    </source>
</reference>
<sequence>MWAPKGFVLPVCALKQNSRSRPRWDQLKSWRFVQKKRTPQLRVDCRCFLHAQPAQIKPPRRVCSGPQRVGMTPVRVRSAHPRVVIGFPPRSLKAAGSHGNLLLHHGPVSRGPDALPGGSWNADRHGDMCWEMAWIVRFQKPSPTPNRIF</sequence>
<comment type="caution">
    <text evidence="1">The sequence shown here is derived from an EMBL/GenBank/DDBJ whole genome shotgun (WGS) entry which is preliminary data.</text>
</comment>
<name>A0AAD7RRJ9_9TELE</name>
<dbReference type="EMBL" id="JAINUG010000187">
    <property type="protein sequence ID" value="KAJ8389064.1"/>
    <property type="molecule type" value="Genomic_DNA"/>
</dbReference>